<comment type="caution">
    <text evidence="1">The sequence shown here is derived from an EMBL/GenBank/DDBJ whole genome shotgun (WGS) entry which is preliminary data.</text>
</comment>
<organism evidence="1">
    <name type="scientific">marine sediment metagenome</name>
    <dbReference type="NCBI Taxonomy" id="412755"/>
    <lineage>
        <taxon>unclassified sequences</taxon>
        <taxon>metagenomes</taxon>
        <taxon>ecological metagenomes</taxon>
    </lineage>
</organism>
<proteinExistence type="predicted"/>
<name>A0A0F9KZD6_9ZZZZ</name>
<accession>A0A0F9KZD6</accession>
<dbReference type="AlphaFoldDB" id="A0A0F9KZD6"/>
<dbReference type="EMBL" id="LAZR01012338">
    <property type="protein sequence ID" value="KKM27358.1"/>
    <property type="molecule type" value="Genomic_DNA"/>
</dbReference>
<protein>
    <submittedName>
        <fullName evidence="1">Uncharacterized protein</fullName>
    </submittedName>
</protein>
<sequence length="284" mass="33279">LFSHHWVEHDRVTRFQLATWQLFWGSTSQDGYWQSMDSDQRETILNLVQEYHSDAQYLAALYYASTIIGASGDTELRIGLRDHWRYMLISRPFGVDESTLEYAWHLLSRLDPYDPPRPTAIVQALVSLASFETRTYFLRSIERDFNLSDHSCAIEQMRVYRKGVGRETTVDCLVLRDSNLLSTQKKAELLLGLWMRAEPELDYYRIQTQNSTQMTFYDERKKKGVYWNRAQSSDSIELKNIKARPSSWDTALNNLRELARHLDSRLALPVPTFMALQNHTITRD</sequence>
<gene>
    <name evidence="1" type="ORF">LCGC14_1575570</name>
</gene>
<reference evidence="1" key="1">
    <citation type="journal article" date="2015" name="Nature">
        <title>Complex archaea that bridge the gap between prokaryotes and eukaryotes.</title>
        <authorList>
            <person name="Spang A."/>
            <person name="Saw J.H."/>
            <person name="Jorgensen S.L."/>
            <person name="Zaremba-Niedzwiedzka K."/>
            <person name="Martijn J."/>
            <person name="Lind A.E."/>
            <person name="van Eijk R."/>
            <person name="Schleper C."/>
            <person name="Guy L."/>
            <person name="Ettema T.J."/>
        </authorList>
    </citation>
    <scope>NUCLEOTIDE SEQUENCE</scope>
</reference>
<feature type="non-terminal residue" evidence="1">
    <location>
        <position position="1"/>
    </location>
</feature>
<evidence type="ECO:0000313" key="1">
    <source>
        <dbReference type="EMBL" id="KKM27358.1"/>
    </source>
</evidence>